<protein>
    <submittedName>
        <fullName evidence="1">Uncharacterized protein</fullName>
    </submittedName>
</protein>
<dbReference type="AlphaFoldDB" id="A0A0R2NLP1"/>
<keyword evidence="2" id="KW-1185">Reference proteome</keyword>
<dbReference type="Proteomes" id="UP000050920">
    <property type="component" value="Unassembled WGS sequence"/>
</dbReference>
<proteinExistence type="predicted"/>
<gene>
    <name evidence="1" type="ORF">DY78_GL000732</name>
</gene>
<organism evidence="1 2">
    <name type="scientific">Lactiplantibacillus fabifermentans DSM 21115</name>
    <dbReference type="NCBI Taxonomy" id="1413187"/>
    <lineage>
        <taxon>Bacteria</taxon>
        <taxon>Bacillati</taxon>
        <taxon>Bacillota</taxon>
        <taxon>Bacilli</taxon>
        <taxon>Lactobacillales</taxon>
        <taxon>Lactobacillaceae</taxon>
        <taxon>Lactiplantibacillus</taxon>
    </lineage>
</organism>
<evidence type="ECO:0000313" key="2">
    <source>
        <dbReference type="Proteomes" id="UP000050920"/>
    </source>
</evidence>
<reference evidence="1 2" key="1">
    <citation type="journal article" date="2015" name="Genome Announc.">
        <title>Expanding the biotechnology potential of lactobacilli through comparative genomics of 213 strains and associated genera.</title>
        <authorList>
            <person name="Sun Z."/>
            <person name="Harris H.M."/>
            <person name="McCann A."/>
            <person name="Guo C."/>
            <person name="Argimon S."/>
            <person name="Zhang W."/>
            <person name="Yang X."/>
            <person name="Jeffery I.B."/>
            <person name="Cooney J.C."/>
            <person name="Kagawa T.F."/>
            <person name="Liu W."/>
            <person name="Song Y."/>
            <person name="Salvetti E."/>
            <person name="Wrobel A."/>
            <person name="Rasinkangas P."/>
            <person name="Parkhill J."/>
            <person name="Rea M.C."/>
            <person name="O'Sullivan O."/>
            <person name="Ritari J."/>
            <person name="Douillard F.P."/>
            <person name="Paul Ross R."/>
            <person name="Yang R."/>
            <person name="Briner A.E."/>
            <person name="Felis G.E."/>
            <person name="de Vos W.M."/>
            <person name="Barrangou R."/>
            <person name="Klaenhammer T.R."/>
            <person name="Caufield P.W."/>
            <person name="Cui Y."/>
            <person name="Zhang H."/>
            <person name="O'Toole P.W."/>
        </authorList>
    </citation>
    <scope>NUCLEOTIDE SEQUENCE [LARGE SCALE GENOMIC DNA]</scope>
    <source>
        <strain evidence="1 2">DSM 21115</strain>
    </source>
</reference>
<comment type="caution">
    <text evidence="1">The sequence shown here is derived from an EMBL/GenBank/DDBJ whole genome shotgun (WGS) entry which is preliminary data.</text>
</comment>
<dbReference type="EMBL" id="AYGX02000115">
    <property type="protein sequence ID" value="KRO26665.1"/>
    <property type="molecule type" value="Genomic_DNA"/>
</dbReference>
<evidence type="ECO:0000313" key="1">
    <source>
        <dbReference type="EMBL" id="KRO26665.1"/>
    </source>
</evidence>
<sequence>MDLAFEPKKQVSKDVRGVNGIKPNPVDATCMAASITASWQLNWCLDNGFGLLLRW</sequence>
<name>A0A0R2NLP1_9LACO</name>
<accession>A0A0R2NLP1</accession>